<feature type="active site" description="Proton donor" evidence="8">
    <location>
        <position position="440"/>
    </location>
</feature>
<dbReference type="Gene3D" id="3.10.450.490">
    <property type="match status" value="1"/>
</dbReference>
<dbReference type="PANTHER" id="PTHR33794">
    <property type="entry name" value="BACILLOLYSIN"/>
    <property type="match status" value="1"/>
</dbReference>
<dbReference type="InterPro" id="IPR050728">
    <property type="entry name" value="Zinc_Metalloprotease_M4"/>
</dbReference>
<dbReference type="CDD" id="cd09597">
    <property type="entry name" value="M4_TLP"/>
    <property type="match status" value="1"/>
</dbReference>
<dbReference type="GO" id="GO:0004222">
    <property type="term" value="F:metalloendopeptidase activity"/>
    <property type="evidence" value="ECO:0007669"/>
    <property type="project" value="InterPro"/>
</dbReference>
<dbReference type="Pfam" id="PF02868">
    <property type="entry name" value="Peptidase_M4_C"/>
    <property type="match status" value="1"/>
</dbReference>
<evidence type="ECO:0000256" key="5">
    <source>
        <dbReference type="ARBA" id="ARBA00022801"/>
    </source>
</evidence>
<feature type="domain" description="Peptidase M4 C-terminal" evidence="10">
    <location>
        <begin position="349"/>
        <end position="529"/>
    </location>
</feature>
<name>A0A062XY55_9BACT</name>
<dbReference type="GO" id="GO:0030246">
    <property type="term" value="F:carbohydrate binding"/>
    <property type="evidence" value="ECO:0007669"/>
    <property type="project" value="InterPro"/>
</dbReference>
<feature type="active site" evidence="8">
    <location>
        <position position="339"/>
    </location>
</feature>
<dbReference type="InterPro" id="IPR001570">
    <property type="entry name" value="Peptidase_M4_C_domain"/>
</dbReference>
<evidence type="ECO:0008006" key="14">
    <source>
        <dbReference type="Google" id="ProtNLM"/>
    </source>
</evidence>
<dbReference type="InterPro" id="IPR011096">
    <property type="entry name" value="FTP_domain"/>
</dbReference>
<dbReference type="Gene3D" id="2.60.120.260">
    <property type="entry name" value="Galactose-binding domain-like"/>
    <property type="match status" value="1"/>
</dbReference>
<keyword evidence="5" id="KW-0378">Hydrolase</keyword>
<dbReference type="Gene3D" id="3.10.170.10">
    <property type="match status" value="1"/>
</dbReference>
<organism evidence="12 13">
    <name type="scientific">Thermoanaerobaculum aquaticum</name>
    <dbReference type="NCBI Taxonomy" id="1312852"/>
    <lineage>
        <taxon>Bacteria</taxon>
        <taxon>Pseudomonadati</taxon>
        <taxon>Acidobacteriota</taxon>
        <taxon>Thermoanaerobaculia</taxon>
        <taxon>Thermoanaerobaculales</taxon>
        <taxon>Thermoanaerobaculaceae</taxon>
        <taxon>Thermoanaerobaculum</taxon>
    </lineage>
</organism>
<keyword evidence="3" id="KW-0479">Metal-binding</keyword>
<evidence type="ECO:0000259" key="9">
    <source>
        <dbReference type="Pfam" id="PF01447"/>
    </source>
</evidence>
<keyword evidence="7" id="KW-0482">Metalloprotease</keyword>
<evidence type="ECO:0000256" key="4">
    <source>
        <dbReference type="ARBA" id="ARBA00022729"/>
    </source>
</evidence>
<evidence type="ECO:0000313" key="12">
    <source>
        <dbReference type="EMBL" id="KDA54359.1"/>
    </source>
</evidence>
<evidence type="ECO:0000313" key="13">
    <source>
        <dbReference type="Proteomes" id="UP000027284"/>
    </source>
</evidence>
<dbReference type="Pfam" id="PF01447">
    <property type="entry name" value="Peptidase_M4"/>
    <property type="match status" value="1"/>
</dbReference>
<dbReference type="AlphaFoldDB" id="A0A062XY55"/>
<sequence>MLVLGLGTGTLWAASSQDRWALQEQALQALPEGAELSLSERGVPRELWRPGKARLAPQAEGAALLAVHELGPLFRLQAEDNFTPRVVERDELGQEHVRLQQTYRGVPVVGGDLIVHLDSQQVLGVNGQFVPDLDLEVSPRLSEREAIAAATARVEADGGMPEGVVEVGAPVIYARDTVPYLALPVLVYYSYQGNPHLDIFYVDATTGEVKGLEPRLFTAKYRTIYNLNQKCIYTGSELPGTFMFSEGGSSSDQSAMGAYNGTGTTYDFYKNVFGRDSYDGQGAELRSSVHAQFSTGLFGCTKNNAAWIDTSSIHQMAYGDGDGSTLGDLARSLDVTAHELTHGVTSRTANLAYQNESGALNEAMSDILGRATSFWAGQGDPSVKTDWVIGADVYTPNQSGDALRYMYDPKKDGQSADYYPERNYASGCTPSSSNDYCGVHTNSGIANLAAFLMSYGGTHPRGKTSVNVPGFGVVKMRSIFYRALTVYMTSSDTFEQARNHTAQAAADLYGGTCTPEWKTVQMAWDAVGVPGTWSCSAPGTYSISGNVGTSGATVTAGSASATSDASGNYTISGLAAGTYTVTPSKSGCTFTPTSRSVTVGPNATGINFTASCSSGSQLLQNPGFEQGNVIWTASTGVIENNASPAPRSGSWKAYLNGYGTISSEYLYQDVTVPASATSVTLSFWLWIRTQETSTTTAYDRLWVQLRRPSDNSLIKTLAIYSNLNKTSTYVQKSFDITQYKGQTLRIYFYGAEDSSLATGFLIDDTALTVQ</sequence>
<feature type="domain" description="FTP" evidence="11">
    <location>
        <begin position="80"/>
        <end position="129"/>
    </location>
</feature>
<feature type="domain" description="Peptidase M4" evidence="9">
    <location>
        <begin position="240"/>
        <end position="346"/>
    </location>
</feature>
<dbReference type="SUPFAM" id="SSF55486">
    <property type="entry name" value="Metalloproteases ('zincins'), catalytic domain"/>
    <property type="match status" value="1"/>
</dbReference>
<evidence type="ECO:0000259" key="11">
    <source>
        <dbReference type="Pfam" id="PF07504"/>
    </source>
</evidence>
<keyword evidence="6" id="KW-0862">Zinc</keyword>
<keyword evidence="13" id="KW-1185">Reference proteome</keyword>
<keyword evidence="4" id="KW-0732">Signal</keyword>
<dbReference type="InterPro" id="IPR027268">
    <property type="entry name" value="Peptidase_M4/M1_CTD_sf"/>
</dbReference>
<keyword evidence="2" id="KW-0645">Protease</keyword>
<gene>
    <name evidence="12" type="ORF">EG19_11630</name>
</gene>
<evidence type="ECO:0000256" key="7">
    <source>
        <dbReference type="ARBA" id="ARBA00023049"/>
    </source>
</evidence>
<dbReference type="PRINTS" id="PR00730">
    <property type="entry name" value="THERMOLYSIN"/>
</dbReference>
<proteinExistence type="inferred from homology"/>
<evidence type="ECO:0000256" key="8">
    <source>
        <dbReference type="PIRSR" id="PIRSR623612-1"/>
    </source>
</evidence>
<dbReference type="PANTHER" id="PTHR33794:SF1">
    <property type="entry name" value="BACILLOLYSIN"/>
    <property type="match status" value="1"/>
</dbReference>
<dbReference type="InterPro" id="IPR013784">
    <property type="entry name" value="Carb-bd-like_fold"/>
</dbReference>
<evidence type="ECO:0000256" key="2">
    <source>
        <dbReference type="ARBA" id="ARBA00022670"/>
    </source>
</evidence>
<dbReference type="Proteomes" id="UP000027284">
    <property type="component" value="Unassembled WGS sequence"/>
</dbReference>
<dbReference type="STRING" id="1312852.EG19_11630"/>
<dbReference type="EMBL" id="JMFG01000008">
    <property type="protein sequence ID" value="KDA54359.1"/>
    <property type="molecule type" value="Genomic_DNA"/>
</dbReference>
<evidence type="ECO:0000256" key="3">
    <source>
        <dbReference type="ARBA" id="ARBA00022723"/>
    </source>
</evidence>
<dbReference type="GO" id="GO:0006508">
    <property type="term" value="P:proteolysis"/>
    <property type="evidence" value="ECO:0007669"/>
    <property type="project" value="UniProtKB-KW"/>
</dbReference>
<dbReference type="Gene3D" id="1.10.390.10">
    <property type="entry name" value="Neutral Protease Domain 2"/>
    <property type="match status" value="1"/>
</dbReference>
<dbReference type="Pfam" id="PF07504">
    <property type="entry name" value="FTP"/>
    <property type="match status" value="1"/>
</dbReference>
<reference evidence="12 13" key="1">
    <citation type="submission" date="2014-04" db="EMBL/GenBank/DDBJ databases">
        <title>The Genome Sequence of Thermoanaerobaculum aquaticum MP-01, The First Cultivated Group 23 Acidobacterium.</title>
        <authorList>
            <person name="Stamps B.W."/>
            <person name="Losey N.A."/>
            <person name="Lawson P.A."/>
            <person name="Stevenson B.S."/>
        </authorList>
    </citation>
    <scope>NUCLEOTIDE SEQUENCE [LARGE SCALE GENOMIC DNA]</scope>
    <source>
        <strain evidence="12 13">MP-01</strain>
    </source>
</reference>
<dbReference type="SUPFAM" id="SSF49452">
    <property type="entry name" value="Starch-binding domain-like"/>
    <property type="match status" value="1"/>
</dbReference>
<evidence type="ECO:0000256" key="1">
    <source>
        <dbReference type="ARBA" id="ARBA00009388"/>
    </source>
</evidence>
<accession>A0A062XY55</accession>
<protein>
    <recommendedName>
        <fullName evidence="14">Peptidase M4 family protein</fullName>
    </recommendedName>
</protein>
<comment type="similarity">
    <text evidence="1">Belongs to the peptidase M4 family.</text>
</comment>
<evidence type="ECO:0000256" key="6">
    <source>
        <dbReference type="ARBA" id="ARBA00022833"/>
    </source>
</evidence>
<dbReference type="InterPro" id="IPR013856">
    <property type="entry name" value="Peptidase_M4_domain"/>
</dbReference>
<dbReference type="InterPro" id="IPR023612">
    <property type="entry name" value="Peptidase_M4"/>
</dbReference>
<evidence type="ECO:0000259" key="10">
    <source>
        <dbReference type="Pfam" id="PF02868"/>
    </source>
</evidence>
<comment type="caution">
    <text evidence="12">The sequence shown here is derived from an EMBL/GenBank/DDBJ whole genome shotgun (WGS) entry which is preliminary data.</text>
</comment>
<dbReference type="Gene3D" id="2.60.40.1120">
    <property type="entry name" value="Carboxypeptidase-like, regulatory domain"/>
    <property type="match status" value="1"/>
</dbReference>
<dbReference type="GO" id="GO:0046872">
    <property type="term" value="F:metal ion binding"/>
    <property type="evidence" value="ECO:0007669"/>
    <property type="project" value="UniProtKB-KW"/>
</dbReference>